<dbReference type="CDD" id="cd05259">
    <property type="entry name" value="PCBER_SDR_a"/>
    <property type="match status" value="1"/>
</dbReference>
<dbReference type="SUPFAM" id="SSF51735">
    <property type="entry name" value="NAD(P)-binding Rossmann-fold domains"/>
    <property type="match status" value="1"/>
</dbReference>
<protein>
    <recommendedName>
        <fullName evidence="3">NmrA-like domain-containing protein</fullName>
    </recommendedName>
</protein>
<dbReference type="OrthoDB" id="2826244at2759"/>
<evidence type="ECO:0000256" key="1">
    <source>
        <dbReference type="ARBA" id="ARBA00022857"/>
    </source>
</evidence>
<name>A0A9P6EQD2_9AGAR</name>
<gene>
    <name evidence="4" type="ORF">CPB83DRAFT_845946</name>
</gene>
<comment type="caution">
    <text evidence="4">The sequence shown here is derived from an EMBL/GenBank/DDBJ whole genome shotgun (WGS) entry which is preliminary data.</text>
</comment>
<reference evidence="4" key="1">
    <citation type="submission" date="2020-11" db="EMBL/GenBank/DDBJ databases">
        <authorList>
            <consortium name="DOE Joint Genome Institute"/>
            <person name="Ahrendt S."/>
            <person name="Riley R."/>
            <person name="Andreopoulos W."/>
            <person name="Labutti K."/>
            <person name="Pangilinan J."/>
            <person name="Ruiz-Duenas F.J."/>
            <person name="Barrasa J.M."/>
            <person name="Sanchez-Garcia M."/>
            <person name="Camarero S."/>
            <person name="Miyauchi S."/>
            <person name="Serrano A."/>
            <person name="Linde D."/>
            <person name="Babiker R."/>
            <person name="Drula E."/>
            <person name="Ayuso-Fernandez I."/>
            <person name="Pacheco R."/>
            <person name="Padilla G."/>
            <person name="Ferreira P."/>
            <person name="Barriuso J."/>
            <person name="Kellner H."/>
            <person name="Castanera R."/>
            <person name="Alfaro M."/>
            <person name="Ramirez L."/>
            <person name="Pisabarro A.G."/>
            <person name="Kuo A."/>
            <person name="Tritt A."/>
            <person name="Lipzen A."/>
            <person name="He G."/>
            <person name="Yan M."/>
            <person name="Ng V."/>
            <person name="Cullen D."/>
            <person name="Martin F."/>
            <person name="Rosso M.-N."/>
            <person name="Henrissat B."/>
            <person name="Hibbett D."/>
            <person name="Martinez A.T."/>
            <person name="Grigoriev I.V."/>
        </authorList>
    </citation>
    <scope>NUCLEOTIDE SEQUENCE</scope>
    <source>
        <strain evidence="4">CBS 506.95</strain>
    </source>
</reference>
<dbReference type="Pfam" id="PF05368">
    <property type="entry name" value="NmrA"/>
    <property type="match status" value="1"/>
</dbReference>
<keyword evidence="5" id="KW-1185">Reference proteome</keyword>
<dbReference type="InterPro" id="IPR036291">
    <property type="entry name" value="NAD(P)-bd_dom_sf"/>
</dbReference>
<dbReference type="EMBL" id="MU157829">
    <property type="protein sequence ID" value="KAF9533159.1"/>
    <property type="molecule type" value="Genomic_DNA"/>
</dbReference>
<dbReference type="Proteomes" id="UP000807306">
    <property type="component" value="Unassembled WGS sequence"/>
</dbReference>
<accession>A0A9P6EQD2</accession>
<evidence type="ECO:0000313" key="4">
    <source>
        <dbReference type="EMBL" id="KAF9533159.1"/>
    </source>
</evidence>
<dbReference type="InterPro" id="IPR008030">
    <property type="entry name" value="NmrA-like"/>
</dbReference>
<evidence type="ECO:0000259" key="3">
    <source>
        <dbReference type="Pfam" id="PF05368"/>
    </source>
</evidence>
<evidence type="ECO:0000313" key="5">
    <source>
        <dbReference type="Proteomes" id="UP000807306"/>
    </source>
</evidence>
<proteinExistence type="predicted"/>
<dbReference type="InterPro" id="IPR051609">
    <property type="entry name" value="NmrA/Isoflavone_reductase-like"/>
</dbReference>
<evidence type="ECO:0000256" key="2">
    <source>
        <dbReference type="ARBA" id="ARBA00023002"/>
    </source>
</evidence>
<sequence length="311" mass="33264">MSSQNSSSIKSVVVAGASGNLGPAVLKELLDSNKFKVAVLTRVESSATFSSGVEVFKTDYTPASLNKILSAEKFDAVVSLLNLTKPNLAEADTALIHAAKNSGVKRFIPSEFGLDTTNQELVKLVPTFGGKINSVKTVQSLQSDTFTWTAIVVGAFFDWGLAHNALGANFTEKKFKRFDSGDVPFTVTSIRIIGKAIANLLGDDKKLAATADKYTYISSYTVSTNQLIAAVQKATDEDWPIEEVDSAVIEKKASASFAAGNPWAAYELMQVGMFGKELANHKALVIDELLGLPKGDFEAEVKAIVASMPKN</sequence>
<dbReference type="Gene3D" id="3.90.25.10">
    <property type="entry name" value="UDP-galactose 4-epimerase, domain 1"/>
    <property type="match status" value="1"/>
</dbReference>
<dbReference type="PANTHER" id="PTHR47706:SF9">
    <property type="entry name" value="NMRA-LIKE DOMAIN-CONTAINING PROTEIN-RELATED"/>
    <property type="match status" value="1"/>
</dbReference>
<dbReference type="AlphaFoldDB" id="A0A9P6EQD2"/>
<feature type="domain" description="NmrA-like" evidence="3">
    <location>
        <begin position="10"/>
        <end position="249"/>
    </location>
</feature>
<dbReference type="Gene3D" id="3.40.50.720">
    <property type="entry name" value="NAD(P)-binding Rossmann-like Domain"/>
    <property type="match status" value="1"/>
</dbReference>
<keyword evidence="1" id="KW-0521">NADP</keyword>
<dbReference type="InterPro" id="IPR045312">
    <property type="entry name" value="PCBER-like"/>
</dbReference>
<dbReference type="GO" id="GO:0016491">
    <property type="term" value="F:oxidoreductase activity"/>
    <property type="evidence" value="ECO:0007669"/>
    <property type="project" value="UniProtKB-KW"/>
</dbReference>
<keyword evidence="2" id="KW-0560">Oxidoreductase</keyword>
<organism evidence="4 5">
    <name type="scientific">Crepidotus variabilis</name>
    <dbReference type="NCBI Taxonomy" id="179855"/>
    <lineage>
        <taxon>Eukaryota</taxon>
        <taxon>Fungi</taxon>
        <taxon>Dikarya</taxon>
        <taxon>Basidiomycota</taxon>
        <taxon>Agaricomycotina</taxon>
        <taxon>Agaricomycetes</taxon>
        <taxon>Agaricomycetidae</taxon>
        <taxon>Agaricales</taxon>
        <taxon>Agaricineae</taxon>
        <taxon>Crepidotaceae</taxon>
        <taxon>Crepidotus</taxon>
    </lineage>
</organism>
<dbReference type="PANTHER" id="PTHR47706">
    <property type="entry name" value="NMRA-LIKE FAMILY PROTEIN"/>
    <property type="match status" value="1"/>
</dbReference>